<proteinExistence type="predicted"/>
<feature type="region of interest" description="Disordered" evidence="1">
    <location>
        <begin position="1"/>
        <end position="30"/>
    </location>
</feature>
<name>A0AAD7CR59_MYCRO</name>
<feature type="compositionally biased region" description="Polar residues" evidence="1">
    <location>
        <begin position="11"/>
        <end position="24"/>
    </location>
</feature>
<reference evidence="2" key="1">
    <citation type="submission" date="2023-03" db="EMBL/GenBank/DDBJ databases">
        <title>Massive genome expansion in bonnet fungi (Mycena s.s.) driven by repeated elements and novel gene families across ecological guilds.</title>
        <authorList>
            <consortium name="Lawrence Berkeley National Laboratory"/>
            <person name="Harder C.B."/>
            <person name="Miyauchi S."/>
            <person name="Viragh M."/>
            <person name="Kuo A."/>
            <person name="Thoen E."/>
            <person name="Andreopoulos B."/>
            <person name="Lu D."/>
            <person name="Skrede I."/>
            <person name="Drula E."/>
            <person name="Henrissat B."/>
            <person name="Morin E."/>
            <person name="Kohler A."/>
            <person name="Barry K."/>
            <person name="LaButti K."/>
            <person name="Morin E."/>
            <person name="Salamov A."/>
            <person name="Lipzen A."/>
            <person name="Mereny Z."/>
            <person name="Hegedus B."/>
            <person name="Baldrian P."/>
            <person name="Stursova M."/>
            <person name="Weitz H."/>
            <person name="Taylor A."/>
            <person name="Grigoriev I.V."/>
            <person name="Nagy L.G."/>
            <person name="Martin F."/>
            <person name="Kauserud H."/>
        </authorList>
    </citation>
    <scope>NUCLEOTIDE SEQUENCE</scope>
    <source>
        <strain evidence="2">CBHHK067</strain>
    </source>
</reference>
<dbReference type="Proteomes" id="UP001221757">
    <property type="component" value="Unassembled WGS sequence"/>
</dbReference>
<dbReference type="EMBL" id="JARKIE010000272">
    <property type="protein sequence ID" value="KAJ7659385.1"/>
    <property type="molecule type" value="Genomic_DNA"/>
</dbReference>
<organism evidence="2 3">
    <name type="scientific">Mycena rosella</name>
    <name type="common">Pink bonnet</name>
    <name type="synonym">Agaricus rosellus</name>
    <dbReference type="NCBI Taxonomy" id="1033263"/>
    <lineage>
        <taxon>Eukaryota</taxon>
        <taxon>Fungi</taxon>
        <taxon>Dikarya</taxon>
        <taxon>Basidiomycota</taxon>
        <taxon>Agaricomycotina</taxon>
        <taxon>Agaricomycetes</taxon>
        <taxon>Agaricomycetidae</taxon>
        <taxon>Agaricales</taxon>
        <taxon>Marasmiineae</taxon>
        <taxon>Mycenaceae</taxon>
        <taxon>Mycena</taxon>
    </lineage>
</organism>
<gene>
    <name evidence="2" type="ORF">B0H17DRAFT_1096263</name>
</gene>
<feature type="non-terminal residue" evidence="2">
    <location>
        <position position="79"/>
    </location>
</feature>
<accession>A0AAD7CR59</accession>
<evidence type="ECO:0000256" key="1">
    <source>
        <dbReference type="SAM" id="MobiDB-lite"/>
    </source>
</evidence>
<protein>
    <submittedName>
        <fullName evidence="2">Uncharacterized protein</fullName>
    </submittedName>
</protein>
<evidence type="ECO:0000313" key="2">
    <source>
        <dbReference type="EMBL" id="KAJ7659385.1"/>
    </source>
</evidence>
<comment type="caution">
    <text evidence="2">The sequence shown here is derived from an EMBL/GenBank/DDBJ whole genome shotgun (WGS) entry which is preliminary data.</text>
</comment>
<evidence type="ECO:0000313" key="3">
    <source>
        <dbReference type="Proteomes" id="UP001221757"/>
    </source>
</evidence>
<dbReference type="AlphaFoldDB" id="A0AAD7CR59"/>
<sequence length="79" mass="8920">MSSEIFPLDKSFSTTVDDNSSVHTKPSIKVDRSPRNMNLRSCRISIVAGERDEWRKLSVSLLDENIRSQGTTGPNRQNI</sequence>
<keyword evidence="3" id="KW-1185">Reference proteome</keyword>